<evidence type="ECO:0000313" key="3">
    <source>
        <dbReference type="EMBL" id="CAJ1930911.1"/>
    </source>
</evidence>
<evidence type="ECO:0000256" key="2">
    <source>
        <dbReference type="SAM" id="Phobius"/>
    </source>
</evidence>
<keyword evidence="4" id="KW-1185">Reference proteome</keyword>
<name>A0AAD2CDX4_9STRA</name>
<accession>A0AAD2CDX4</accession>
<feature type="compositionally biased region" description="Polar residues" evidence="1">
    <location>
        <begin position="1"/>
        <end position="33"/>
    </location>
</feature>
<feature type="transmembrane region" description="Helical" evidence="2">
    <location>
        <begin position="51"/>
        <end position="68"/>
    </location>
</feature>
<feature type="transmembrane region" description="Helical" evidence="2">
    <location>
        <begin position="148"/>
        <end position="170"/>
    </location>
</feature>
<gene>
    <name evidence="3" type="ORF">CYCCA115_LOCUS2148</name>
</gene>
<protein>
    <submittedName>
        <fullName evidence="3">Uncharacterized protein</fullName>
    </submittedName>
</protein>
<comment type="caution">
    <text evidence="3">The sequence shown here is derived from an EMBL/GenBank/DDBJ whole genome shotgun (WGS) entry which is preliminary data.</text>
</comment>
<keyword evidence="2" id="KW-0472">Membrane</keyword>
<keyword evidence="2" id="KW-1133">Transmembrane helix</keyword>
<dbReference type="Proteomes" id="UP001295423">
    <property type="component" value="Unassembled WGS sequence"/>
</dbReference>
<proteinExistence type="predicted"/>
<feature type="region of interest" description="Disordered" evidence="1">
    <location>
        <begin position="1"/>
        <end position="42"/>
    </location>
</feature>
<organism evidence="3 4">
    <name type="scientific">Cylindrotheca closterium</name>
    <dbReference type="NCBI Taxonomy" id="2856"/>
    <lineage>
        <taxon>Eukaryota</taxon>
        <taxon>Sar</taxon>
        <taxon>Stramenopiles</taxon>
        <taxon>Ochrophyta</taxon>
        <taxon>Bacillariophyta</taxon>
        <taxon>Bacillariophyceae</taxon>
        <taxon>Bacillariophycidae</taxon>
        <taxon>Bacillariales</taxon>
        <taxon>Bacillariaceae</taxon>
        <taxon>Cylindrotheca</taxon>
    </lineage>
</organism>
<evidence type="ECO:0000313" key="4">
    <source>
        <dbReference type="Proteomes" id="UP001295423"/>
    </source>
</evidence>
<dbReference type="EMBL" id="CAKOGP040000113">
    <property type="protein sequence ID" value="CAJ1930911.1"/>
    <property type="molecule type" value="Genomic_DNA"/>
</dbReference>
<keyword evidence="2" id="KW-0812">Transmembrane</keyword>
<feature type="transmembrane region" description="Helical" evidence="2">
    <location>
        <begin position="88"/>
        <end position="108"/>
    </location>
</feature>
<evidence type="ECO:0000256" key="1">
    <source>
        <dbReference type="SAM" id="MobiDB-lite"/>
    </source>
</evidence>
<feature type="transmembrane region" description="Helical" evidence="2">
    <location>
        <begin position="117"/>
        <end position="136"/>
    </location>
</feature>
<dbReference type="AlphaFoldDB" id="A0AAD2CDX4"/>
<sequence length="207" mass="22957">MMEVNSSPISELSTPLLGTTQQEEGVQTKSIPNSEEETETSSQFRFHNPRWLCYQRIVLGLSLPPLYFLAVEMTKEHCYFCHRAIDDSSNTCIVVAAALWGSLMATLYEQCNRNHHCCASVFGGALAASGSLYTMWMLLESIASNDVVFLFALLVGVLGAMPGILLYFVAKIFCSEFSKQTNVGNEATRERVMSADTVTEVEEEMIV</sequence>
<reference evidence="3" key="1">
    <citation type="submission" date="2023-08" db="EMBL/GenBank/DDBJ databases">
        <authorList>
            <person name="Audoor S."/>
            <person name="Bilcke G."/>
        </authorList>
    </citation>
    <scope>NUCLEOTIDE SEQUENCE</scope>
</reference>